<dbReference type="Gene3D" id="1.20.1070.10">
    <property type="entry name" value="Rhodopsin 7-helix transmembrane proteins"/>
    <property type="match status" value="1"/>
</dbReference>
<dbReference type="AlphaFoldDB" id="A0A1S3G2T4"/>
<dbReference type="GO" id="GO:0005886">
    <property type="term" value="C:plasma membrane"/>
    <property type="evidence" value="ECO:0007669"/>
    <property type="project" value="UniProtKB-SubCell"/>
</dbReference>
<protein>
    <recommendedName>
        <fullName evidence="11">Vomeronasal type-1 receptor</fullName>
    </recommendedName>
</protein>
<evidence type="ECO:0000256" key="3">
    <source>
        <dbReference type="ARBA" id="ARBA00022475"/>
    </source>
</evidence>
<reference evidence="13" key="1">
    <citation type="submission" date="2025-08" db="UniProtKB">
        <authorList>
            <consortium name="RefSeq"/>
        </authorList>
    </citation>
    <scope>IDENTIFICATION</scope>
    <source>
        <tissue evidence="13">Kidney</tissue>
    </source>
</reference>
<keyword evidence="9 11" id="KW-0675">Receptor</keyword>
<evidence type="ECO:0000256" key="7">
    <source>
        <dbReference type="ARBA" id="ARBA00023040"/>
    </source>
</evidence>
<sequence length="248" mass="27719">MTQANMEMGIAFLTQTAAGVLGNSCLLCFYTYTLLTRKTVRPTDPIFSHLAIAKSLVVLSTWIPHTMVGLGWKYFLDDATCKVVLYFHRVARGVSLNATCLRSGFQALSLSGKFLVRITGLSPDLVSSLGAVPHPFIAWRPHSFVCYTFLTGQKMRPTDPIFSHLVIVNNLVVLSSGIPLTMAGFRWKYFLDDAGCLRKPFATLLHVVLFFSSDVMCLVFMMWANGSMVFVLHRHKQRVQHIHSCIPS</sequence>
<dbReference type="GO" id="GO:0019236">
    <property type="term" value="P:response to pheromone"/>
    <property type="evidence" value="ECO:0007669"/>
    <property type="project" value="UniProtKB-KW"/>
</dbReference>
<name>A0A1S3G2T4_DIPOR</name>
<evidence type="ECO:0000256" key="9">
    <source>
        <dbReference type="ARBA" id="ARBA00023170"/>
    </source>
</evidence>
<dbReference type="Proteomes" id="UP000081671">
    <property type="component" value="Unplaced"/>
</dbReference>
<evidence type="ECO:0000256" key="11">
    <source>
        <dbReference type="RuleBase" id="RU364061"/>
    </source>
</evidence>
<comment type="similarity">
    <text evidence="2 11">Belongs to the G-protein coupled receptor 1 family.</text>
</comment>
<dbReference type="KEGG" id="dord:105994244"/>
<dbReference type="RefSeq" id="XP_012883111.1">
    <property type="nucleotide sequence ID" value="XM_013027657.1"/>
</dbReference>
<feature type="transmembrane region" description="Helical" evidence="11">
    <location>
        <begin position="12"/>
        <end position="34"/>
    </location>
</feature>
<dbReference type="SUPFAM" id="SSF81321">
    <property type="entry name" value="Family A G protein-coupled receptor-like"/>
    <property type="match status" value="1"/>
</dbReference>
<feature type="transmembrane region" description="Helical" evidence="11">
    <location>
        <begin position="161"/>
        <end position="185"/>
    </location>
</feature>
<evidence type="ECO:0000256" key="5">
    <source>
        <dbReference type="ARBA" id="ARBA00022692"/>
    </source>
</evidence>
<proteinExistence type="inferred from homology"/>
<evidence type="ECO:0000256" key="8">
    <source>
        <dbReference type="ARBA" id="ARBA00023136"/>
    </source>
</evidence>
<keyword evidence="8 11" id="KW-0472">Membrane</keyword>
<evidence type="ECO:0000256" key="10">
    <source>
        <dbReference type="ARBA" id="ARBA00023224"/>
    </source>
</evidence>
<evidence type="ECO:0000256" key="4">
    <source>
        <dbReference type="ARBA" id="ARBA00022507"/>
    </source>
</evidence>
<evidence type="ECO:0000256" key="6">
    <source>
        <dbReference type="ARBA" id="ARBA00022989"/>
    </source>
</evidence>
<feature type="transmembrane region" description="Helical" evidence="11">
    <location>
        <begin position="205"/>
        <end position="232"/>
    </location>
</feature>
<dbReference type="OrthoDB" id="9606139at2759"/>
<keyword evidence="10 11" id="KW-0807">Transducer</keyword>
<evidence type="ECO:0000256" key="2">
    <source>
        <dbReference type="ARBA" id="ARBA00010663"/>
    </source>
</evidence>
<dbReference type="InParanoid" id="A0A1S3G2T4"/>
<organism evidence="12 13">
    <name type="scientific">Dipodomys ordii</name>
    <name type="common">Ord's kangaroo rat</name>
    <dbReference type="NCBI Taxonomy" id="10020"/>
    <lineage>
        <taxon>Eukaryota</taxon>
        <taxon>Metazoa</taxon>
        <taxon>Chordata</taxon>
        <taxon>Craniata</taxon>
        <taxon>Vertebrata</taxon>
        <taxon>Euteleostomi</taxon>
        <taxon>Mammalia</taxon>
        <taxon>Eutheria</taxon>
        <taxon>Euarchontoglires</taxon>
        <taxon>Glires</taxon>
        <taxon>Rodentia</taxon>
        <taxon>Castorimorpha</taxon>
        <taxon>Heteromyidae</taxon>
        <taxon>Dipodomyinae</taxon>
        <taxon>Dipodomys</taxon>
    </lineage>
</organism>
<dbReference type="PANTHER" id="PTHR24062">
    <property type="entry name" value="VOMERONASAL TYPE-1 RECEPTOR"/>
    <property type="match status" value="1"/>
</dbReference>
<keyword evidence="7 11" id="KW-0297">G-protein coupled receptor</keyword>
<keyword evidence="12" id="KW-1185">Reference proteome</keyword>
<evidence type="ECO:0000256" key="1">
    <source>
        <dbReference type="ARBA" id="ARBA00004651"/>
    </source>
</evidence>
<gene>
    <name evidence="13" type="primary">LOC105994244</name>
</gene>
<keyword evidence="4 11" id="KW-0589">Pheromone response</keyword>
<accession>A0A1S3G2T4</accession>
<dbReference type="InterPro" id="IPR004072">
    <property type="entry name" value="Vmron_rcpt_1"/>
</dbReference>
<dbReference type="GeneID" id="105994244"/>
<evidence type="ECO:0000313" key="12">
    <source>
        <dbReference type="Proteomes" id="UP000081671"/>
    </source>
</evidence>
<keyword evidence="5 11" id="KW-0812">Transmembrane</keyword>
<evidence type="ECO:0000313" key="13">
    <source>
        <dbReference type="RefSeq" id="XP_012883111.1"/>
    </source>
</evidence>
<keyword evidence="3 11" id="KW-1003">Cell membrane</keyword>
<dbReference type="Pfam" id="PF03402">
    <property type="entry name" value="V1R"/>
    <property type="match status" value="3"/>
</dbReference>
<comment type="subcellular location">
    <subcellularLocation>
        <location evidence="1 11">Cell membrane</location>
        <topology evidence="1 11">Multi-pass membrane protein</topology>
    </subcellularLocation>
</comment>
<keyword evidence="6 11" id="KW-1133">Transmembrane helix</keyword>
<dbReference type="GO" id="GO:0016503">
    <property type="term" value="F:pheromone receptor activity"/>
    <property type="evidence" value="ECO:0007669"/>
    <property type="project" value="InterPro"/>
</dbReference>
<comment type="caution">
    <text evidence="11">Lacks conserved residue(s) required for the propagation of feature annotation.</text>
</comment>